<evidence type="ECO:0000256" key="4">
    <source>
        <dbReference type="ARBA" id="ARBA00022989"/>
    </source>
</evidence>
<organism evidence="7 8">
    <name type="scientific">Candidatus Avipropionibacterium avicola</name>
    <dbReference type="NCBI Taxonomy" id="2840701"/>
    <lineage>
        <taxon>Bacteria</taxon>
        <taxon>Bacillati</taxon>
        <taxon>Actinomycetota</taxon>
        <taxon>Actinomycetes</taxon>
        <taxon>Propionibacteriales</taxon>
        <taxon>Propionibacteriaceae</taxon>
        <taxon>Propionibacteriaceae incertae sedis</taxon>
        <taxon>Candidatus Avipropionibacterium</taxon>
    </lineage>
</organism>
<keyword evidence="3 6" id="KW-0812">Transmembrane</keyword>
<feature type="transmembrane region" description="Helical" evidence="6">
    <location>
        <begin position="135"/>
        <end position="155"/>
    </location>
</feature>
<protein>
    <submittedName>
        <fullName evidence="7">Lysoplasmalogenase</fullName>
    </submittedName>
</protein>
<feature type="transmembrane region" description="Helical" evidence="6">
    <location>
        <begin position="66"/>
        <end position="90"/>
    </location>
</feature>
<keyword evidence="4 6" id="KW-1133">Transmembrane helix</keyword>
<dbReference type="PANTHER" id="PTHR31885">
    <property type="entry name" value="GH04784P"/>
    <property type="match status" value="1"/>
</dbReference>
<name>A0A9D1KLW6_9ACTN</name>
<comment type="similarity">
    <text evidence="2">Belongs to the TMEM86 family.</text>
</comment>
<feature type="transmembrane region" description="Helical" evidence="6">
    <location>
        <begin position="102"/>
        <end position="123"/>
    </location>
</feature>
<sequence>MGDRARRWYWALGAAHLTAGLIPHPLARRIHRLTKPALMPLLAATSPEVSHRVRVALAASTVGDTALLGTSALSVLGGMTGFSVAHVAYLRELLSLGRSAQPRVSAAVVAAAVGVTAVAGTVLRRAMADGDDRAMIGPATGYAAMVAGMGGAAVRAATVVGGRRGRALATGGALFVVSDSLVAAALFGPEQWDRRGLLTFAVMTSYLSAQALLVTGLGAEQSGAVHSG</sequence>
<evidence type="ECO:0000313" key="7">
    <source>
        <dbReference type="EMBL" id="HIT75694.1"/>
    </source>
</evidence>
<dbReference type="PANTHER" id="PTHR31885:SF6">
    <property type="entry name" value="GH04784P"/>
    <property type="match status" value="1"/>
</dbReference>
<evidence type="ECO:0000256" key="1">
    <source>
        <dbReference type="ARBA" id="ARBA00004141"/>
    </source>
</evidence>
<dbReference type="EMBL" id="DVLP01000268">
    <property type="protein sequence ID" value="HIT75694.1"/>
    <property type="molecule type" value="Genomic_DNA"/>
</dbReference>
<feature type="transmembrane region" description="Helical" evidence="6">
    <location>
        <begin position="200"/>
        <end position="219"/>
    </location>
</feature>
<proteinExistence type="inferred from homology"/>
<dbReference type="InterPro" id="IPR012506">
    <property type="entry name" value="TMEM86B-like"/>
</dbReference>
<dbReference type="Proteomes" id="UP000886842">
    <property type="component" value="Unassembled WGS sequence"/>
</dbReference>
<evidence type="ECO:0000256" key="6">
    <source>
        <dbReference type="SAM" id="Phobius"/>
    </source>
</evidence>
<evidence type="ECO:0000313" key="8">
    <source>
        <dbReference type="Proteomes" id="UP000886842"/>
    </source>
</evidence>
<reference evidence="7" key="2">
    <citation type="journal article" date="2021" name="PeerJ">
        <title>Extensive microbial diversity within the chicken gut microbiome revealed by metagenomics and culture.</title>
        <authorList>
            <person name="Gilroy R."/>
            <person name="Ravi A."/>
            <person name="Getino M."/>
            <person name="Pursley I."/>
            <person name="Horton D.L."/>
            <person name="Alikhan N.F."/>
            <person name="Baker D."/>
            <person name="Gharbi K."/>
            <person name="Hall N."/>
            <person name="Watson M."/>
            <person name="Adriaenssens E.M."/>
            <person name="Foster-Nyarko E."/>
            <person name="Jarju S."/>
            <person name="Secka A."/>
            <person name="Antonio M."/>
            <person name="Oren A."/>
            <person name="Chaudhuri R.R."/>
            <person name="La Ragione R."/>
            <person name="Hildebrand F."/>
            <person name="Pallen M.J."/>
        </authorList>
    </citation>
    <scope>NUCLEOTIDE SEQUENCE</scope>
    <source>
        <strain evidence="7">ChiGjej1B1-24693</strain>
    </source>
</reference>
<gene>
    <name evidence="7" type="ORF">IAA98_08925</name>
</gene>
<evidence type="ECO:0000256" key="2">
    <source>
        <dbReference type="ARBA" id="ARBA00007375"/>
    </source>
</evidence>
<keyword evidence="5 6" id="KW-0472">Membrane</keyword>
<reference evidence="7" key="1">
    <citation type="submission" date="2020-10" db="EMBL/GenBank/DDBJ databases">
        <authorList>
            <person name="Gilroy R."/>
        </authorList>
    </citation>
    <scope>NUCLEOTIDE SEQUENCE</scope>
    <source>
        <strain evidence="7">ChiGjej1B1-24693</strain>
    </source>
</reference>
<evidence type="ECO:0000256" key="5">
    <source>
        <dbReference type="ARBA" id="ARBA00023136"/>
    </source>
</evidence>
<comment type="subcellular location">
    <subcellularLocation>
        <location evidence="1">Membrane</location>
        <topology evidence="1">Multi-pass membrane protein</topology>
    </subcellularLocation>
</comment>
<evidence type="ECO:0000256" key="3">
    <source>
        <dbReference type="ARBA" id="ARBA00022692"/>
    </source>
</evidence>
<feature type="transmembrane region" description="Helical" evidence="6">
    <location>
        <begin position="167"/>
        <end position="188"/>
    </location>
</feature>
<dbReference type="Pfam" id="PF07947">
    <property type="entry name" value="YhhN"/>
    <property type="match status" value="1"/>
</dbReference>
<dbReference type="AlphaFoldDB" id="A0A9D1KLW6"/>
<accession>A0A9D1KLW6</accession>
<comment type="caution">
    <text evidence="7">The sequence shown here is derived from an EMBL/GenBank/DDBJ whole genome shotgun (WGS) entry which is preliminary data.</text>
</comment>
<dbReference type="GO" id="GO:0016787">
    <property type="term" value="F:hydrolase activity"/>
    <property type="evidence" value="ECO:0007669"/>
    <property type="project" value="TreeGrafter"/>
</dbReference>
<dbReference type="GO" id="GO:0016020">
    <property type="term" value="C:membrane"/>
    <property type="evidence" value="ECO:0007669"/>
    <property type="project" value="UniProtKB-SubCell"/>
</dbReference>